<dbReference type="OrthoDB" id="9814523at2"/>
<name>A0A363P0I3_9SPHI</name>
<dbReference type="GO" id="GO:0005412">
    <property type="term" value="F:D-glucose:sodium symporter activity"/>
    <property type="evidence" value="ECO:0007669"/>
    <property type="project" value="TreeGrafter"/>
</dbReference>
<evidence type="ECO:0000256" key="5">
    <source>
        <dbReference type="ARBA" id="ARBA00023136"/>
    </source>
</evidence>
<dbReference type="GO" id="GO:0005886">
    <property type="term" value="C:plasma membrane"/>
    <property type="evidence" value="ECO:0007669"/>
    <property type="project" value="TreeGrafter"/>
</dbReference>
<dbReference type="EMBL" id="QCXX01000001">
    <property type="protein sequence ID" value="PUV26569.1"/>
    <property type="molecule type" value="Genomic_DNA"/>
</dbReference>
<comment type="subcellular location">
    <subcellularLocation>
        <location evidence="1">Membrane</location>
        <topology evidence="1">Multi-pass membrane protein</topology>
    </subcellularLocation>
</comment>
<feature type="transmembrane region" description="Helical" evidence="7">
    <location>
        <begin position="435"/>
        <end position="454"/>
    </location>
</feature>
<gene>
    <name evidence="8" type="ORF">DCO56_06430</name>
</gene>
<dbReference type="AlphaFoldDB" id="A0A363P0I3"/>
<evidence type="ECO:0000256" key="3">
    <source>
        <dbReference type="ARBA" id="ARBA00022692"/>
    </source>
</evidence>
<feature type="transmembrane region" description="Helical" evidence="7">
    <location>
        <begin position="460"/>
        <end position="478"/>
    </location>
</feature>
<accession>A0A363P0I3</accession>
<comment type="caution">
    <text evidence="8">The sequence shown here is derived from an EMBL/GenBank/DDBJ whole genome shotgun (WGS) entry which is preliminary data.</text>
</comment>
<feature type="transmembrane region" description="Helical" evidence="7">
    <location>
        <begin position="278"/>
        <end position="305"/>
    </location>
</feature>
<dbReference type="NCBIfam" id="TIGR00813">
    <property type="entry name" value="sss"/>
    <property type="match status" value="1"/>
</dbReference>
<evidence type="ECO:0000256" key="6">
    <source>
        <dbReference type="RuleBase" id="RU362091"/>
    </source>
</evidence>
<dbReference type="Pfam" id="PF00474">
    <property type="entry name" value="SSF"/>
    <property type="match status" value="1"/>
</dbReference>
<evidence type="ECO:0000313" key="9">
    <source>
        <dbReference type="Proteomes" id="UP000250831"/>
    </source>
</evidence>
<dbReference type="PANTHER" id="PTHR11819:SF195">
    <property type="entry name" value="SODIUM_GLUCOSE COTRANSPORTER 4"/>
    <property type="match status" value="1"/>
</dbReference>
<evidence type="ECO:0000256" key="4">
    <source>
        <dbReference type="ARBA" id="ARBA00022989"/>
    </source>
</evidence>
<dbReference type="NCBIfam" id="NF007790">
    <property type="entry name" value="PRK10484.1"/>
    <property type="match status" value="1"/>
</dbReference>
<feature type="transmembrane region" description="Helical" evidence="7">
    <location>
        <begin position="72"/>
        <end position="95"/>
    </location>
</feature>
<feature type="transmembrane region" description="Helical" evidence="7">
    <location>
        <begin position="116"/>
        <end position="136"/>
    </location>
</feature>
<dbReference type="Gene3D" id="1.20.1730.10">
    <property type="entry name" value="Sodium/glucose cotransporter"/>
    <property type="match status" value="1"/>
</dbReference>
<organism evidence="8 9">
    <name type="scientific">Sphingobacterium athyrii</name>
    <dbReference type="NCBI Taxonomy" id="2152717"/>
    <lineage>
        <taxon>Bacteria</taxon>
        <taxon>Pseudomonadati</taxon>
        <taxon>Bacteroidota</taxon>
        <taxon>Sphingobacteriia</taxon>
        <taxon>Sphingobacteriales</taxon>
        <taxon>Sphingobacteriaceae</taxon>
        <taxon>Sphingobacterium</taxon>
    </lineage>
</organism>
<dbReference type="InterPro" id="IPR001734">
    <property type="entry name" value="Na/solute_symporter"/>
</dbReference>
<evidence type="ECO:0000313" key="8">
    <source>
        <dbReference type="EMBL" id="PUV26569.1"/>
    </source>
</evidence>
<keyword evidence="9" id="KW-1185">Reference proteome</keyword>
<dbReference type="RefSeq" id="WP_108632862.1">
    <property type="nucleotide sequence ID" value="NZ_QCXX01000001.1"/>
</dbReference>
<evidence type="ECO:0000256" key="2">
    <source>
        <dbReference type="ARBA" id="ARBA00006434"/>
    </source>
</evidence>
<dbReference type="InterPro" id="IPR038377">
    <property type="entry name" value="Na/Glc_symporter_sf"/>
</dbReference>
<reference evidence="8 9" key="1">
    <citation type="submission" date="2018-04" db="EMBL/GenBank/DDBJ databases">
        <title>Sphingobacterium sp. M46 Genome.</title>
        <authorList>
            <person name="Cheng J."/>
            <person name="Li Y."/>
        </authorList>
    </citation>
    <scope>NUCLEOTIDE SEQUENCE [LARGE SCALE GENOMIC DNA]</scope>
    <source>
        <strain evidence="8 9">M46</strain>
    </source>
</reference>
<feature type="transmembrane region" description="Helical" evidence="7">
    <location>
        <begin position="189"/>
        <end position="209"/>
    </location>
</feature>
<feature type="transmembrane region" description="Helical" evidence="7">
    <location>
        <begin position="379"/>
        <end position="400"/>
    </location>
</feature>
<evidence type="ECO:0000256" key="1">
    <source>
        <dbReference type="ARBA" id="ARBA00004141"/>
    </source>
</evidence>
<dbReference type="CDD" id="cd10328">
    <property type="entry name" value="SLC5sbd_YidK"/>
    <property type="match status" value="1"/>
</dbReference>
<feature type="transmembrane region" description="Helical" evidence="7">
    <location>
        <begin position="406"/>
        <end position="428"/>
    </location>
</feature>
<feature type="transmembrane region" description="Helical" evidence="7">
    <location>
        <begin position="509"/>
        <end position="529"/>
    </location>
</feature>
<keyword evidence="3 7" id="KW-0812">Transmembrane</keyword>
<protein>
    <submittedName>
        <fullName evidence="8">Solute:sodium symporter family transporter</fullName>
    </submittedName>
</protein>
<evidence type="ECO:0000256" key="7">
    <source>
        <dbReference type="SAM" id="Phobius"/>
    </source>
</evidence>
<proteinExistence type="inferred from homology"/>
<feature type="transmembrane region" description="Helical" evidence="7">
    <location>
        <begin position="156"/>
        <end position="177"/>
    </location>
</feature>
<keyword evidence="4 7" id="KW-1133">Transmembrane helix</keyword>
<dbReference type="Proteomes" id="UP000250831">
    <property type="component" value="Unassembled WGS sequence"/>
</dbReference>
<comment type="similarity">
    <text evidence="2 6">Belongs to the sodium:solute symporter (SSF) (TC 2.A.21) family.</text>
</comment>
<sequence length="531" mass="59381">MIVFSFCLFTGLVALGSLWKFKTNYSNTLNGFFLAGKSNSFWMVGSALLLTNLSANQFIGENESVYINNLSVIGWGVSSVVAMLLVSEFLLPIYFKHGFRTVPDFLALRFDPKTKMLVSILILIGYIVNLLPPVLYGGALSLATMFDVPGLLHISYWQSIWILVWALGIIGSLYSILGGLKLISLSDMGLGLCLFLLALLIPIFAFWQLGNGDIWAGVLQLFHDKKQHLNAVGSKQDAVPFSTLFTGMLLINFYYWGMEPYIAQQALSAKNLKEAQKGMTLAAGGKLLMPLLINLPGLLAVHLLPHVQPTASVFPKLIVLIFPDVLIGFSLALVFGAAMTTYTAGLQSCGSLFIFNIYKPYLEYKKRDLSEKELVRKGKLFELIISTSAMFIAPFILFAHDGFYTYLQTVSGLFNMPIFTIMILGILSRRVTPRMAQIGLFLYMFSYFILVFVWKTELHYLHLFALLFIAVALVIWGGSKLSQPNYLSVYQFEFSGQDKGTYWKGRYRIGAFLILLMIVIYFVFSPLGIAQ</sequence>
<feature type="transmembrane region" description="Helical" evidence="7">
    <location>
        <begin position="325"/>
        <end position="358"/>
    </location>
</feature>
<dbReference type="PANTHER" id="PTHR11819">
    <property type="entry name" value="SOLUTE CARRIER FAMILY 5"/>
    <property type="match status" value="1"/>
</dbReference>
<feature type="transmembrane region" description="Helical" evidence="7">
    <location>
        <begin position="238"/>
        <end position="257"/>
    </location>
</feature>
<keyword evidence="5 7" id="KW-0472">Membrane</keyword>
<dbReference type="PROSITE" id="PS50283">
    <property type="entry name" value="NA_SOLUT_SYMP_3"/>
    <property type="match status" value="1"/>
</dbReference>